<evidence type="ECO:0000256" key="1">
    <source>
        <dbReference type="ARBA" id="ARBA00005594"/>
    </source>
</evidence>
<comment type="similarity">
    <text evidence="1 9 10">Belongs to the class-I aminoacyl-tRNA synthetase family.</text>
</comment>
<comment type="function">
    <text evidence="9">Catalyzes the attachment of tryptophan to tRNA(Trp).</text>
</comment>
<keyword evidence="3 9" id="KW-0436">Ligase</keyword>
<feature type="binding site" evidence="9">
    <location>
        <begin position="147"/>
        <end position="149"/>
    </location>
    <ligand>
        <name>ATP</name>
        <dbReference type="ChEBI" id="CHEBI:30616"/>
    </ligand>
</feature>
<name>A0A0B9FTG6_9GAMM</name>
<dbReference type="Pfam" id="PF00579">
    <property type="entry name" value="tRNA-synt_1b"/>
    <property type="match status" value="1"/>
</dbReference>
<dbReference type="GO" id="GO:0004830">
    <property type="term" value="F:tryptophan-tRNA ligase activity"/>
    <property type="evidence" value="ECO:0007669"/>
    <property type="project" value="UniProtKB-UniRule"/>
</dbReference>
<dbReference type="EMBL" id="JWLZ01000213">
    <property type="protein sequence ID" value="KHT59339.1"/>
    <property type="molecule type" value="Genomic_DNA"/>
</dbReference>
<reference evidence="11 12" key="1">
    <citation type="submission" date="2014-12" db="EMBL/GenBank/DDBJ databases">
        <title>Genome sequencing of Photobacterium gaetbulicola AD005a.</title>
        <authorList>
            <person name="Adrian T.G.S."/>
            <person name="Chan K.G."/>
        </authorList>
    </citation>
    <scope>NUCLEOTIDE SEQUENCE [LARGE SCALE GENOMIC DNA]</scope>
    <source>
        <strain evidence="11 12">AD005a</strain>
    </source>
</reference>
<comment type="subunit">
    <text evidence="9">Homodimer.</text>
</comment>
<dbReference type="Proteomes" id="UP000031278">
    <property type="component" value="Unassembled WGS sequence"/>
</dbReference>
<dbReference type="Gene3D" id="3.40.50.620">
    <property type="entry name" value="HUPs"/>
    <property type="match status" value="1"/>
</dbReference>
<feature type="short sequence motif" description="'HIGH' region" evidence="9">
    <location>
        <begin position="12"/>
        <end position="20"/>
    </location>
</feature>
<evidence type="ECO:0000256" key="4">
    <source>
        <dbReference type="ARBA" id="ARBA00022741"/>
    </source>
</evidence>
<comment type="catalytic activity">
    <reaction evidence="8 9">
        <text>tRNA(Trp) + L-tryptophan + ATP = L-tryptophyl-tRNA(Trp) + AMP + diphosphate + H(+)</text>
        <dbReference type="Rhea" id="RHEA:24080"/>
        <dbReference type="Rhea" id="RHEA-COMP:9671"/>
        <dbReference type="Rhea" id="RHEA-COMP:9705"/>
        <dbReference type="ChEBI" id="CHEBI:15378"/>
        <dbReference type="ChEBI" id="CHEBI:30616"/>
        <dbReference type="ChEBI" id="CHEBI:33019"/>
        <dbReference type="ChEBI" id="CHEBI:57912"/>
        <dbReference type="ChEBI" id="CHEBI:78442"/>
        <dbReference type="ChEBI" id="CHEBI:78535"/>
        <dbReference type="ChEBI" id="CHEBI:456215"/>
        <dbReference type="EC" id="6.1.1.2"/>
    </reaction>
</comment>
<protein>
    <recommendedName>
        <fullName evidence="9">Tryptophan--tRNA ligase</fullName>
        <ecNumber evidence="9">6.1.1.2</ecNumber>
    </recommendedName>
    <alternativeName>
        <fullName evidence="9">Tryptophanyl-tRNA synthetase</fullName>
        <shortName evidence="9">TrpRS</shortName>
    </alternativeName>
</protein>
<dbReference type="GO" id="GO:0005524">
    <property type="term" value="F:ATP binding"/>
    <property type="evidence" value="ECO:0007669"/>
    <property type="project" value="UniProtKB-UniRule"/>
</dbReference>
<evidence type="ECO:0000256" key="10">
    <source>
        <dbReference type="RuleBase" id="RU363036"/>
    </source>
</evidence>
<dbReference type="InterPro" id="IPR002306">
    <property type="entry name" value="Trp-tRNA-ligase"/>
</dbReference>
<feature type="binding site" evidence="9">
    <location>
        <begin position="11"/>
        <end position="13"/>
    </location>
    <ligand>
        <name>ATP</name>
        <dbReference type="ChEBI" id="CHEBI:30616"/>
    </ligand>
</feature>
<keyword evidence="6 9" id="KW-0648">Protein biosynthesis</keyword>
<dbReference type="Gene3D" id="1.10.240.10">
    <property type="entry name" value="Tyrosyl-Transfer RNA Synthetase"/>
    <property type="match status" value="1"/>
</dbReference>
<comment type="subcellular location">
    <subcellularLocation>
        <location evidence="9">Cytoplasm</location>
    </subcellularLocation>
</comment>
<comment type="caution">
    <text evidence="11">The sequence shown here is derived from an EMBL/GenBank/DDBJ whole genome shotgun (WGS) entry which is preliminary data.</text>
</comment>
<keyword evidence="4 9" id="KW-0547">Nucleotide-binding</keyword>
<gene>
    <name evidence="9" type="primary">trpS</name>
    <name evidence="11" type="ORF">RJ45_24355</name>
</gene>
<dbReference type="RefSeq" id="WP_039469001.1">
    <property type="nucleotide sequence ID" value="NZ_JWLZ01000213.1"/>
</dbReference>
<keyword evidence="5 9" id="KW-0067">ATP-binding</keyword>
<evidence type="ECO:0000256" key="3">
    <source>
        <dbReference type="ARBA" id="ARBA00022598"/>
    </source>
</evidence>
<evidence type="ECO:0000256" key="2">
    <source>
        <dbReference type="ARBA" id="ARBA00022490"/>
    </source>
</evidence>
<feature type="binding site" evidence="9">
    <location>
        <begin position="19"/>
        <end position="20"/>
    </location>
    <ligand>
        <name>ATP</name>
        <dbReference type="ChEBI" id="CHEBI:30616"/>
    </ligand>
</feature>
<dbReference type="InterPro" id="IPR014729">
    <property type="entry name" value="Rossmann-like_a/b/a_fold"/>
</dbReference>
<keyword evidence="2 9" id="KW-0963">Cytoplasm</keyword>
<evidence type="ECO:0000256" key="5">
    <source>
        <dbReference type="ARBA" id="ARBA00022840"/>
    </source>
</evidence>
<proteinExistence type="inferred from homology"/>
<dbReference type="GO" id="GO:0006436">
    <property type="term" value="P:tryptophanyl-tRNA aminoacylation"/>
    <property type="evidence" value="ECO:0007669"/>
    <property type="project" value="UniProtKB-UniRule"/>
</dbReference>
<organism evidence="11 12">
    <name type="scientific">Photobacterium gaetbulicola</name>
    <dbReference type="NCBI Taxonomy" id="1295392"/>
    <lineage>
        <taxon>Bacteria</taxon>
        <taxon>Pseudomonadati</taxon>
        <taxon>Pseudomonadota</taxon>
        <taxon>Gammaproteobacteria</taxon>
        <taxon>Vibrionales</taxon>
        <taxon>Vibrionaceae</taxon>
        <taxon>Photobacterium</taxon>
    </lineage>
</organism>
<feature type="binding site" evidence="9">
    <location>
        <position position="189"/>
    </location>
    <ligand>
        <name>ATP</name>
        <dbReference type="ChEBI" id="CHEBI:30616"/>
    </ligand>
</feature>
<accession>A0A0B9FTG6</accession>
<dbReference type="InterPro" id="IPR002305">
    <property type="entry name" value="aa-tRNA-synth_Ic"/>
</dbReference>
<dbReference type="PRINTS" id="PR01039">
    <property type="entry name" value="TRNASYNTHTRP"/>
</dbReference>
<sequence>MTKPIVLSGVQPSGELSIGNYLGALRQWEQMQDDYDCQYCVVDLHAITVRQDPKALHEATLDALAICLAVGVDPKKSTLFVQSHVPEHAQLGWLLNCYTQMGELSRMTQFKDKSQRHANDVNVGLFGYPVLMAADILLYGAHQVPVGSDQKQHLELARDIATRFNNIYGDGEAIFQVPEPYIPTVNARVMSLQDATKKMSKSDDNRKNVITLLEEPKAIIKKINKAQTDTETPPRIAHDIENKAGISNLMGLYSAATGKTFAEIEAQYQGVEMYGPFKKDVGEAIVAMLEPIQSEYHRIRADRAFLDEVMKAGAEKASARAAETLKKAYAAVGFVARP</sequence>
<dbReference type="PANTHER" id="PTHR43766:SF1">
    <property type="entry name" value="TRYPTOPHAN--TRNA LIGASE, MITOCHONDRIAL"/>
    <property type="match status" value="1"/>
</dbReference>
<keyword evidence="7 9" id="KW-0030">Aminoacyl-tRNA synthetase</keyword>
<dbReference type="FunFam" id="1.10.240.10:FF:000002">
    <property type="entry name" value="Tryptophan--tRNA ligase"/>
    <property type="match status" value="1"/>
</dbReference>
<evidence type="ECO:0000256" key="7">
    <source>
        <dbReference type="ARBA" id="ARBA00023146"/>
    </source>
</evidence>
<feature type="short sequence motif" description="'KMSKS' region" evidence="9">
    <location>
        <begin position="198"/>
        <end position="202"/>
    </location>
</feature>
<dbReference type="SUPFAM" id="SSF52374">
    <property type="entry name" value="Nucleotidylyl transferase"/>
    <property type="match status" value="1"/>
</dbReference>
<dbReference type="HAMAP" id="MF_00140_B">
    <property type="entry name" value="Trp_tRNA_synth_B"/>
    <property type="match status" value="1"/>
</dbReference>
<feature type="binding site" evidence="9">
    <location>
        <position position="135"/>
    </location>
    <ligand>
        <name>L-tryptophan</name>
        <dbReference type="ChEBI" id="CHEBI:57912"/>
    </ligand>
</feature>
<evidence type="ECO:0000256" key="9">
    <source>
        <dbReference type="HAMAP-Rule" id="MF_00140"/>
    </source>
</evidence>
<dbReference type="EC" id="6.1.1.2" evidence="9"/>
<evidence type="ECO:0000313" key="12">
    <source>
        <dbReference type="Proteomes" id="UP000031278"/>
    </source>
</evidence>
<dbReference type="InterPro" id="IPR050203">
    <property type="entry name" value="Trp-tRNA_synthetase"/>
</dbReference>
<dbReference type="PANTHER" id="PTHR43766">
    <property type="entry name" value="TRYPTOPHAN--TRNA LIGASE, MITOCHONDRIAL"/>
    <property type="match status" value="1"/>
</dbReference>
<dbReference type="InterPro" id="IPR024109">
    <property type="entry name" value="Trp-tRNA-ligase_bac-type"/>
</dbReference>
<feature type="binding site" evidence="9">
    <location>
        <begin position="198"/>
        <end position="202"/>
    </location>
    <ligand>
        <name>ATP</name>
        <dbReference type="ChEBI" id="CHEBI:30616"/>
    </ligand>
</feature>
<dbReference type="CDD" id="cd00806">
    <property type="entry name" value="TrpRS_core"/>
    <property type="match status" value="1"/>
</dbReference>
<evidence type="ECO:0000313" key="11">
    <source>
        <dbReference type="EMBL" id="KHT59339.1"/>
    </source>
</evidence>
<dbReference type="GO" id="GO:0005829">
    <property type="term" value="C:cytosol"/>
    <property type="evidence" value="ECO:0007669"/>
    <property type="project" value="TreeGrafter"/>
</dbReference>
<dbReference type="FunFam" id="3.40.50.620:FF:000024">
    <property type="entry name" value="Tryptophan--tRNA ligase"/>
    <property type="match status" value="1"/>
</dbReference>
<evidence type="ECO:0000256" key="6">
    <source>
        <dbReference type="ARBA" id="ARBA00022917"/>
    </source>
</evidence>
<dbReference type="AlphaFoldDB" id="A0A0B9FTG6"/>
<evidence type="ECO:0000256" key="8">
    <source>
        <dbReference type="ARBA" id="ARBA00049929"/>
    </source>
</evidence>
<dbReference type="NCBIfam" id="TIGR00233">
    <property type="entry name" value="trpS"/>
    <property type="match status" value="1"/>
</dbReference>